<gene>
    <name evidence="1" type="ORF">EV182_007048</name>
</gene>
<name>A0ACC1HPE5_9FUNG</name>
<comment type="caution">
    <text evidence="1">The sequence shown here is derived from an EMBL/GenBank/DDBJ whole genome shotgun (WGS) entry which is preliminary data.</text>
</comment>
<accession>A0ACC1HPE5</accession>
<reference evidence="1" key="1">
    <citation type="submission" date="2022-06" db="EMBL/GenBank/DDBJ databases">
        <title>Phylogenomic reconstructions and comparative analyses of Kickxellomycotina fungi.</title>
        <authorList>
            <person name="Reynolds N.K."/>
            <person name="Stajich J.E."/>
            <person name="Barry K."/>
            <person name="Grigoriev I.V."/>
            <person name="Crous P."/>
            <person name="Smith M.E."/>
        </authorList>
    </citation>
    <scope>NUCLEOTIDE SEQUENCE</scope>
    <source>
        <strain evidence="1">RSA 2271</strain>
    </source>
</reference>
<proteinExistence type="predicted"/>
<dbReference type="Proteomes" id="UP001145114">
    <property type="component" value="Unassembled WGS sequence"/>
</dbReference>
<sequence>MVHRNTSPSFIDILGDIPYKPWSQLTMLVLEEQGVDKCVTKPMVSPTDEKENRLAMAIIFKRLNSEMRAKYAYYTNAYDLWERIKFDHDDTEWTVVKLINRTRYLRITSMSDITRFIEELNDIKSQLEVFGLPLPDVYYQATLVGELPCQMGWEAAKITHAGLSFNQACELVLRSVRQETEKAQIIKSKSKPKGDWDNKPKSNPHSRSKNEKKKYTKGRKPKRSE</sequence>
<evidence type="ECO:0000313" key="2">
    <source>
        <dbReference type="Proteomes" id="UP001145114"/>
    </source>
</evidence>
<keyword evidence="2" id="KW-1185">Reference proteome</keyword>
<protein>
    <submittedName>
        <fullName evidence="1">Uncharacterized protein</fullName>
    </submittedName>
</protein>
<organism evidence="1 2">
    <name type="scientific">Spiromyces aspiralis</name>
    <dbReference type="NCBI Taxonomy" id="68401"/>
    <lineage>
        <taxon>Eukaryota</taxon>
        <taxon>Fungi</taxon>
        <taxon>Fungi incertae sedis</taxon>
        <taxon>Zoopagomycota</taxon>
        <taxon>Kickxellomycotina</taxon>
        <taxon>Kickxellomycetes</taxon>
        <taxon>Kickxellales</taxon>
        <taxon>Kickxellaceae</taxon>
        <taxon>Spiromyces</taxon>
    </lineage>
</organism>
<evidence type="ECO:0000313" key="1">
    <source>
        <dbReference type="EMBL" id="KAJ1677018.1"/>
    </source>
</evidence>
<dbReference type="EMBL" id="JAMZIH010003136">
    <property type="protein sequence ID" value="KAJ1677018.1"/>
    <property type="molecule type" value="Genomic_DNA"/>
</dbReference>